<comment type="subcellular location">
    <subcellularLocation>
        <location evidence="1">Membrane</location>
        <topology evidence="1">Single-pass membrane protein</topology>
    </subcellularLocation>
</comment>
<evidence type="ECO:0000256" key="3">
    <source>
        <dbReference type="SAM" id="SignalP"/>
    </source>
</evidence>
<dbReference type="GO" id="GO:0016020">
    <property type="term" value="C:membrane"/>
    <property type="evidence" value="ECO:0007669"/>
    <property type="project" value="UniProtKB-SubCell"/>
</dbReference>
<comment type="caution">
    <text evidence="5">The sequence shown here is derived from an EMBL/GenBank/DDBJ whole genome shotgun (WGS) entry which is preliminary data.</text>
</comment>
<gene>
    <name evidence="5" type="ORF">Taro_053418</name>
</gene>
<sequence>MLPLPLLLLFPFLALGFLLSSSASAQVPPFAMTPCRSYCGNITVDYPFALRPGCGHPGFRELLFCINGVLMLHIPSGSYRVLDLDYAYRGLTLHDPDMSTCRALVRPPVRGGSAGNGFVLEPWRAPYLEPAPDNVFLLLGCAGGSPLFQGFPGKHLPCREVAGMGCEGYYGCPAWEGAMGLRGWRGGPGSSPSPYGEANPPACCGVPYGAIRGINLTRLACEGYSSAYGLAPVRARGGALDWSYGIRVGYSVPGEHEEACRGCETTGGACGHDEEARPLCLCPTWNSTSNCDASLAGGDDHGVLHQVQGNVAVEVLGDGEEGVPDP</sequence>
<evidence type="ECO:0000313" key="5">
    <source>
        <dbReference type="EMBL" id="MQM20400.1"/>
    </source>
</evidence>
<evidence type="ECO:0000256" key="1">
    <source>
        <dbReference type="ARBA" id="ARBA00004167"/>
    </source>
</evidence>
<proteinExistence type="predicted"/>
<dbReference type="PANTHER" id="PTHR33355">
    <property type="entry name" value="WALL-ASSOCIATED RECEPTOR KINASE CARBOXY-TERMINAL PROTEIN-RELATED"/>
    <property type="match status" value="1"/>
</dbReference>
<keyword evidence="2 3" id="KW-0732">Signal</keyword>
<organism evidence="5 6">
    <name type="scientific">Colocasia esculenta</name>
    <name type="common">Wild taro</name>
    <name type="synonym">Arum esculentum</name>
    <dbReference type="NCBI Taxonomy" id="4460"/>
    <lineage>
        <taxon>Eukaryota</taxon>
        <taxon>Viridiplantae</taxon>
        <taxon>Streptophyta</taxon>
        <taxon>Embryophyta</taxon>
        <taxon>Tracheophyta</taxon>
        <taxon>Spermatophyta</taxon>
        <taxon>Magnoliopsida</taxon>
        <taxon>Liliopsida</taxon>
        <taxon>Araceae</taxon>
        <taxon>Aroideae</taxon>
        <taxon>Colocasieae</taxon>
        <taxon>Colocasia</taxon>
    </lineage>
</organism>
<dbReference type="Pfam" id="PF13947">
    <property type="entry name" value="GUB_WAK_bind"/>
    <property type="match status" value="1"/>
</dbReference>
<accession>A0A843XMR5</accession>
<evidence type="ECO:0000256" key="2">
    <source>
        <dbReference type="ARBA" id="ARBA00022729"/>
    </source>
</evidence>
<evidence type="ECO:0000313" key="6">
    <source>
        <dbReference type="Proteomes" id="UP000652761"/>
    </source>
</evidence>
<dbReference type="GO" id="GO:0030247">
    <property type="term" value="F:polysaccharide binding"/>
    <property type="evidence" value="ECO:0007669"/>
    <property type="project" value="InterPro"/>
</dbReference>
<dbReference type="EMBL" id="NMUH01009787">
    <property type="protein sequence ID" value="MQM20400.1"/>
    <property type="molecule type" value="Genomic_DNA"/>
</dbReference>
<dbReference type="OrthoDB" id="1859308at2759"/>
<dbReference type="Proteomes" id="UP000652761">
    <property type="component" value="Unassembled WGS sequence"/>
</dbReference>
<evidence type="ECO:0000259" key="4">
    <source>
        <dbReference type="Pfam" id="PF13947"/>
    </source>
</evidence>
<reference evidence="5" key="1">
    <citation type="submission" date="2017-07" db="EMBL/GenBank/DDBJ databases">
        <title>Taro Niue Genome Assembly and Annotation.</title>
        <authorList>
            <person name="Atibalentja N."/>
            <person name="Keating K."/>
            <person name="Fields C.J."/>
        </authorList>
    </citation>
    <scope>NUCLEOTIDE SEQUENCE</scope>
    <source>
        <strain evidence="5">Niue_2</strain>
        <tissue evidence="5">Leaf</tissue>
    </source>
</reference>
<protein>
    <recommendedName>
        <fullName evidence="4">Wall-associated receptor kinase galacturonan-binding domain-containing protein</fullName>
    </recommendedName>
</protein>
<feature type="domain" description="Wall-associated receptor kinase galacturonan-binding" evidence="4">
    <location>
        <begin position="35"/>
        <end position="94"/>
    </location>
</feature>
<dbReference type="AlphaFoldDB" id="A0A843XMR5"/>
<keyword evidence="6" id="KW-1185">Reference proteome</keyword>
<dbReference type="InterPro" id="IPR025287">
    <property type="entry name" value="WAK_GUB"/>
</dbReference>
<feature type="chain" id="PRO_5033035378" description="Wall-associated receptor kinase galacturonan-binding domain-containing protein" evidence="3">
    <location>
        <begin position="26"/>
        <end position="326"/>
    </location>
</feature>
<name>A0A843XMR5_COLES</name>
<feature type="signal peptide" evidence="3">
    <location>
        <begin position="1"/>
        <end position="25"/>
    </location>
</feature>
<dbReference type="PANTHER" id="PTHR33355:SF3">
    <property type="entry name" value="WALL-ASSOCIATED RECEPTOR KINASE GALACTURONAN-BINDING PROTEIN"/>
    <property type="match status" value="1"/>
</dbReference>